<evidence type="ECO:0000313" key="1">
    <source>
        <dbReference type="EMBL" id="KAF2405081.1"/>
    </source>
</evidence>
<sequence>MGMVMALYSASRLHCLSACIAFRFDGRDYIFRRWLGKLGVSSYLFEVRIHQAFGDGGWTVAVGSVMKSRFGYGQSSAVWIGRLGERMRRRVRSVVVLDDVTKPFACCNST</sequence>
<organism evidence="1 2">
    <name type="scientific">Trichodelitschia bisporula</name>
    <dbReference type="NCBI Taxonomy" id="703511"/>
    <lineage>
        <taxon>Eukaryota</taxon>
        <taxon>Fungi</taxon>
        <taxon>Dikarya</taxon>
        <taxon>Ascomycota</taxon>
        <taxon>Pezizomycotina</taxon>
        <taxon>Dothideomycetes</taxon>
        <taxon>Dothideomycetes incertae sedis</taxon>
        <taxon>Phaeotrichales</taxon>
        <taxon>Phaeotrichaceae</taxon>
        <taxon>Trichodelitschia</taxon>
    </lineage>
</organism>
<proteinExistence type="predicted"/>
<dbReference type="Proteomes" id="UP000799640">
    <property type="component" value="Unassembled WGS sequence"/>
</dbReference>
<dbReference type="EMBL" id="ML996687">
    <property type="protein sequence ID" value="KAF2405081.1"/>
    <property type="molecule type" value="Genomic_DNA"/>
</dbReference>
<protein>
    <submittedName>
        <fullName evidence="1">Uncharacterized protein</fullName>
    </submittedName>
</protein>
<reference evidence="1" key="1">
    <citation type="journal article" date="2020" name="Stud. Mycol.">
        <title>101 Dothideomycetes genomes: a test case for predicting lifestyles and emergence of pathogens.</title>
        <authorList>
            <person name="Haridas S."/>
            <person name="Albert R."/>
            <person name="Binder M."/>
            <person name="Bloem J."/>
            <person name="Labutti K."/>
            <person name="Salamov A."/>
            <person name="Andreopoulos B."/>
            <person name="Baker S."/>
            <person name="Barry K."/>
            <person name="Bills G."/>
            <person name="Bluhm B."/>
            <person name="Cannon C."/>
            <person name="Castanera R."/>
            <person name="Culley D."/>
            <person name="Daum C."/>
            <person name="Ezra D."/>
            <person name="Gonzalez J."/>
            <person name="Henrissat B."/>
            <person name="Kuo A."/>
            <person name="Liang C."/>
            <person name="Lipzen A."/>
            <person name="Lutzoni F."/>
            <person name="Magnuson J."/>
            <person name="Mondo S."/>
            <person name="Nolan M."/>
            <person name="Ohm R."/>
            <person name="Pangilinan J."/>
            <person name="Park H.-J."/>
            <person name="Ramirez L."/>
            <person name="Alfaro M."/>
            <person name="Sun H."/>
            <person name="Tritt A."/>
            <person name="Yoshinaga Y."/>
            <person name="Zwiers L.-H."/>
            <person name="Turgeon B."/>
            <person name="Goodwin S."/>
            <person name="Spatafora J."/>
            <person name="Crous P."/>
            <person name="Grigoriev I."/>
        </authorList>
    </citation>
    <scope>NUCLEOTIDE SEQUENCE</scope>
    <source>
        <strain evidence="1">CBS 262.69</strain>
    </source>
</reference>
<name>A0A6G1IA58_9PEZI</name>
<evidence type="ECO:0000313" key="2">
    <source>
        <dbReference type="Proteomes" id="UP000799640"/>
    </source>
</evidence>
<accession>A0A6G1IA58</accession>
<dbReference type="AlphaFoldDB" id="A0A6G1IA58"/>
<keyword evidence="2" id="KW-1185">Reference proteome</keyword>
<gene>
    <name evidence="1" type="ORF">EJ06DRAFT_11750</name>
</gene>